<keyword evidence="2" id="KW-1185">Reference proteome</keyword>
<comment type="caution">
    <text evidence="1">The sequence shown here is derived from an EMBL/GenBank/DDBJ whole genome shotgun (WGS) entry which is preliminary data.</text>
</comment>
<reference evidence="1" key="1">
    <citation type="submission" date="2021-01" db="EMBL/GenBank/DDBJ databases">
        <title>Whole genome shotgun sequence of Virgisporangium aurantiacum NBRC 16421.</title>
        <authorList>
            <person name="Komaki H."/>
            <person name="Tamura T."/>
        </authorList>
    </citation>
    <scope>NUCLEOTIDE SEQUENCE</scope>
    <source>
        <strain evidence="1">NBRC 16421</strain>
    </source>
</reference>
<dbReference type="Proteomes" id="UP000612585">
    <property type="component" value="Unassembled WGS sequence"/>
</dbReference>
<dbReference type="Gene3D" id="2.60.40.420">
    <property type="entry name" value="Cupredoxins - blue copper proteins"/>
    <property type="match status" value="1"/>
</dbReference>
<dbReference type="InterPro" id="IPR008972">
    <property type="entry name" value="Cupredoxin"/>
</dbReference>
<proteinExistence type="predicted"/>
<evidence type="ECO:0000313" key="1">
    <source>
        <dbReference type="EMBL" id="GIJ54571.1"/>
    </source>
</evidence>
<evidence type="ECO:0000313" key="2">
    <source>
        <dbReference type="Proteomes" id="UP000612585"/>
    </source>
</evidence>
<sequence>MDSRFLTYLDCYGQRFSAPGKIRYAVGSPTAAHLALDDRPFVVKVQERGEAEHRQHDVEVGHSKGRFTVTPRELTIAAGDLIVWHSPVAATPPFAVWGESDAGSFSSLRLSKDAFYSHAFGEPGEFVWRDANGSAIKGVVRVRGVDTHERDAAESWKKELGQGAVVVIDNDRVEPTELGVVVGQTVFFAVAEAAGVSISHEATAAVR</sequence>
<dbReference type="AlphaFoldDB" id="A0A8J3YZG3"/>
<name>A0A8J3YZG3_9ACTN</name>
<protein>
    <submittedName>
        <fullName evidence="1">Uncharacterized protein</fullName>
    </submittedName>
</protein>
<dbReference type="EMBL" id="BOPG01000012">
    <property type="protein sequence ID" value="GIJ54571.1"/>
    <property type="molecule type" value="Genomic_DNA"/>
</dbReference>
<gene>
    <name evidence="1" type="ORF">Vau01_020870</name>
</gene>
<organism evidence="1 2">
    <name type="scientific">Virgisporangium aurantiacum</name>
    <dbReference type="NCBI Taxonomy" id="175570"/>
    <lineage>
        <taxon>Bacteria</taxon>
        <taxon>Bacillati</taxon>
        <taxon>Actinomycetota</taxon>
        <taxon>Actinomycetes</taxon>
        <taxon>Micromonosporales</taxon>
        <taxon>Micromonosporaceae</taxon>
        <taxon>Virgisporangium</taxon>
    </lineage>
</organism>
<dbReference type="SUPFAM" id="SSF49503">
    <property type="entry name" value="Cupredoxins"/>
    <property type="match status" value="1"/>
</dbReference>
<accession>A0A8J3YZG3</accession>